<feature type="region of interest" description="Disordered" evidence="1">
    <location>
        <begin position="132"/>
        <end position="155"/>
    </location>
</feature>
<evidence type="ECO:0000313" key="2">
    <source>
        <dbReference type="EMBL" id="KAK8953092.1"/>
    </source>
</evidence>
<evidence type="ECO:0000313" key="3">
    <source>
        <dbReference type="Proteomes" id="UP001412067"/>
    </source>
</evidence>
<gene>
    <name evidence="2" type="ORF">KSP40_PGU007414</name>
</gene>
<protein>
    <submittedName>
        <fullName evidence="2">Uncharacterized protein</fullName>
    </submittedName>
</protein>
<comment type="caution">
    <text evidence="2">The sequence shown here is derived from an EMBL/GenBank/DDBJ whole genome shotgun (WGS) entry which is preliminary data.</text>
</comment>
<accession>A0ABR2LX58</accession>
<sequence length="155" mass="17542">MRMKRRRRIRGREDLSEKEKSHSCVKAELKKSWEFLRSGLNYLSGIKSKRGCKTSAIMRIRTSGRELAARRAGEEALPEVLRLEESSNKFLQWEATPGNNEHANSMRQGFAIGGGSQEAAVTGLEAVTEFNNIRQNSREERTKEGSNSRMLGEGR</sequence>
<feature type="compositionally biased region" description="Basic residues" evidence="1">
    <location>
        <begin position="1"/>
        <end position="10"/>
    </location>
</feature>
<keyword evidence="3" id="KW-1185">Reference proteome</keyword>
<feature type="compositionally biased region" description="Basic and acidic residues" evidence="1">
    <location>
        <begin position="11"/>
        <end position="22"/>
    </location>
</feature>
<feature type="compositionally biased region" description="Basic and acidic residues" evidence="1">
    <location>
        <begin position="136"/>
        <end position="155"/>
    </location>
</feature>
<dbReference type="EMBL" id="JBBWWR010000014">
    <property type="protein sequence ID" value="KAK8953092.1"/>
    <property type="molecule type" value="Genomic_DNA"/>
</dbReference>
<feature type="region of interest" description="Disordered" evidence="1">
    <location>
        <begin position="1"/>
        <end position="22"/>
    </location>
</feature>
<organism evidence="2 3">
    <name type="scientific">Platanthera guangdongensis</name>
    <dbReference type="NCBI Taxonomy" id="2320717"/>
    <lineage>
        <taxon>Eukaryota</taxon>
        <taxon>Viridiplantae</taxon>
        <taxon>Streptophyta</taxon>
        <taxon>Embryophyta</taxon>
        <taxon>Tracheophyta</taxon>
        <taxon>Spermatophyta</taxon>
        <taxon>Magnoliopsida</taxon>
        <taxon>Liliopsida</taxon>
        <taxon>Asparagales</taxon>
        <taxon>Orchidaceae</taxon>
        <taxon>Orchidoideae</taxon>
        <taxon>Orchideae</taxon>
        <taxon>Orchidinae</taxon>
        <taxon>Platanthera</taxon>
    </lineage>
</organism>
<dbReference type="Proteomes" id="UP001412067">
    <property type="component" value="Unassembled WGS sequence"/>
</dbReference>
<reference evidence="2 3" key="1">
    <citation type="journal article" date="2022" name="Nat. Plants">
        <title>Genomes of leafy and leafless Platanthera orchids illuminate the evolution of mycoheterotrophy.</title>
        <authorList>
            <person name="Li M.H."/>
            <person name="Liu K.W."/>
            <person name="Li Z."/>
            <person name="Lu H.C."/>
            <person name="Ye Q.L."/>
            <person name="Zhang D."/>
            <person name="Wang J.Y."/>
            <person name="Li Y.F."/>
            <person name="Zhong Z.M."/>
            <person name="Liu X."/>
            <person name="Yu X."/>
            <person name="Liu D.K."/>
            <person name="Tu X.D."/>
            <person name="Liu B."/>
            <person name="Hao Y."/>
            <person name="Liao X.Y."/>
            <person name="Jiang Y.T."/>
            <person name="Sun W.H."/>
            <person name="Chen J."/>
            <person name="Chen Y.Q."/>
            <person name="Ai Y."/>
            <person name="Zhai J.W."/>
            <person name="Wu S.S."/>
            <person name="Zhou Z."/>
            <person name="Hsiao Y.Y."/>
            <person name="Wu W.L."/>
            <person name="Chen Y.Y."/>
            <person name="Lin Y.F."/>
            <person name="Hsu J.L."/>
            <person name="Li C.Y."/>
            <person name="Wang Z.W."/>
            <person name="Zhao X."/>
            <person name="Zhong W.Y."/>
            <person name="Ma X.K."/>
            <person name="Ma L."/>
            <person name="Huang J."/>
            <person name="Chen G.Z."/>
            <person name="Huang M.Z."/>
            <person name="Huang L."/>
            <person name="Peng D.H."/>
            <person name="Luo Y.B."/>
            <person name="Zou S.Q."/>
            <person name="Chen S.P."/>
            <person name="Lan S."/>
            <person name="Tsai W.C."/>
            <person name="Van de Peer Y."/>
            <person name="Liu Z.J."/>
        </authorList>
    </citation>
    <scope>NUCLEOTIDE SEQUENCE [LARGE SCALE GENOMIC DNA]</scope>
    <source>
        <strain evidence="2">Lor288</strain>
    </source>
</reference>
<evidence type="ECO:0000256" key="1">
    <source>
        <dbReference type="SAM" id="MobiDB-lite"/>
    </source>
</evidence>
<name>A0ABR2LX58_9ASPA</name>
<proteinExistence type="predicted"/>